<comment type="subunit">
    <text evidence="12">Forms a complex with SecD. Part of the essential Sec protein translocation apparatus which comprises SecA, SecYEG and auxiliary proteins SecDF-YajC and YidC.</text>
</comment>
<keyword evidence="3 12" id="KW-1003">Cell membrane</keyword>
<evidence type="ECO:0000256" key="2">
    <source>
        <dbReference type="ARBA" id="ARBA00022448"/>
    </source>
</evidence>
<evidence type="ECO:0000256" key="11">
    <source>
        <dbReference type="ARBA" id="ARBA00061053"/>
    </source>
</evidence>
<sequence length="311" mass="33394">MLQILGRTTRIDFLGRRRIAAVVSGLLMLVSLVSLLAQGLVLGLDFTGGTLIEVAYPRPVELSEVRQRLAGGGLGDVVVQHFGTARDVLIRVAPREGLASADVSTRVLELLQEEGGGPAMRRVEFVGPQVGEELAEKGGLAMLYALIGILLYVAFRFEYRFALGAVAALVHDVLITLGFFSVFRIEVDLTVLAAVLAVIGYSLNDTIVVFDRIRENFRKMRRGSALEVMNASINQTISRTLMTSLTTLLVLVALFAFGGEIIHGFALALIVGIVVGTYSSIFIASPAALALGVSRSDLVAPKREEAADDRP</sequence>
<dbReference type="Gene3D" id="1.20.1640.10">
    <property type="entry name" value="Multidrug efflux transporter AcrB transmembrane domain"/>
    <property type="match status" value="1"/>
</dbReference>
<evidence type="ECO:0000256" key="4">
    <source>
        <dbReference type="ARBA" id="ARBA00022692"/>
    </source>
</evidence>
<dbReference type="Pfam" id="PF07549">
    <property type="entry name" value="Sec_GG"/>
    <property type="match status" value="1"/>
</dbReference>
<feature type="domain" description="Protein export membrane protein SecD/SecF C-terminal" evidence="13">
    <location>
        <begin position="118"/>
        <end position="291"/>
    </location>
</feature>
<proteinExistence type="inferred from homology"/>
<organism evidence="14 15">
    <name type="scientific">Inmirania thermothiophila</name>
    <dbReference type="NCBI Taxonomy" id="1750597"/>
    <lineage>
        <taxon>Bacteria</taxon>
        <taxon>Pseudomonadati</taxon>
        <taxon>Pseudomonadota</taxon>
        <taxon>Gammaproteobacteria</taxon>
        <taxon>Chromatiales</taxon>
        <taxon>Ectothiorhodospiraceae</taxon>
        <taxon>Inmirania</taxon>
    </lineage>
</organism>
<dbReference type="Pfam" id="PF02355">
    <property type="entry name" value="SecD_SecF_C"/>
    <property type="match status" value="1"/>
</dbReference>
<keyword evidence="8 12" id="KW-0472">Membrane</keyword>
<comment type="similarity">
    <text evidence="12">Belongs to the SecD/SecF family. SecF subfamily.</text>
</comment>
<reference evidence="14 15" key="1">
    <citation type="submission" date="2018-11" db="EMBL/GenBank/DDBJ databases">
        <title>Genomic Encyclopedia of Type Strains, Phase IV (KMG-IV): sequencing the most valuable type-strain genomes for metagenomic binning, comparative biology and taxonomic classification.</title>
        <authorList>
            <person name="Goeker M."/>
        </authorList>
    </citation>
    <scope>NUCLEOTIDE SEQUENCE [LARGE SCALE GENOMIC DNA]</scope>
    <source>
        <strain evidence="14 15">DSM 100275</strain>
    </source>
</reference>
<keyword evidence="2 12" id="KW-0813">Transport</keyword>
<keyword evidence="5 12" id="KW-0653">Protein transport</keyword>
<dbReference type="InterPro" id="IPR022645">
    <property type="entry name" value="SecD/SecF_bac"/>
</dbReference>
<comment type="similarity">
    <text evidence="11">In the N-terminal section; belongs to the SecD/SecF family. SecD subfamily.</text>
</comment>
<dbReference type="EMBL" id="RJVI01000002">
    <property type="protein sequence ID" value="ROR32806.1"/>
    <property type="molecule type" value="Genomic_DNA"/>
</dbReference>
<gene>
    <name evidence="12" type="primary">secF</name>
    <name evidence="14" type="ORF">EDC57_2018</name>
</gene>
<evidence type="ECO:0000256" key="8">
    <source>
        <dbReference type="ARBA" id="ARBA00023136"/>
    </source>
</evidence>
<dbReference type="GO" id="GO:0065002">
    <property type="term" value="P:intracellular protein transmembrane transport"/>
    <property type="evidence" value="ECO:0007669"/>
    <property type="project" value="UniProtKB-UniRule"/>
</dbReference>
<evidence type="ECO:0000313" key="15">
    <source>
        <dbReference type="Proteomes" id="UP000276634"/>
    </source>
</evidence>
<dbReference type="HAMAP" id="MF_01464_B">
    <property type="entry name" value="SecF_B"/>
    <property type="match status" value="1"/>
</dbReference>
<feature type="transmembrane region" description="Helical" evidence="12">
    <location>
        <begin position="138"/>
        <end position="155"/>
    </location>
</feature>
<dbReference type="InterPro" id="IPR022813">
    <property type="entry name" value="SecD/SecF_arch_bac"/>
</dbReference>
<evidence type="ECO:0000256" key="7">
    <source>
        <dbReference type="ARBA" id="ARBA00023010"/>
    </source>
</evidence>
<comment type="similarity">
    <text evidence="10">In the C-terminal section; belongs to the SecD/SecF family. SecF subfamily.</text>
</comment>
<evidence type="ECO:0000256" key="12">
    <source>
        <dbReference type="HAMAP-Rule" id="MF_01464"/>
    </source>
</evidence>
<dbReference type="Proteomes" id="UP000276634">
    <property type="component" value="Unassembled WGS sequence"/>
</dbReference>
<name>A0A3N1Y1V5_9GAMM</name>
<evidence type="ECO:0000256" key="3">
    <source>
        <dbReference type="ARBA" id="ARBA00022475"/>
    </source>
</evidence>
<keyword evidence="15" id="KW-1185">Reference proteome</keyword>
<comment type="caution">
    <text evidence="14">The sequence shown here is derived from an EMBL/GenBank/DDBJ whole genome shotgun (WGS) entry which is preliminary data.</text>
</comment>
<dbReference type="InterPro" id="IPR055344">
    <property type="entry name" value="SecD_SecF_C_bact"/>
</dbReference>
<keyword evidence="4 12" id="KW-0812">Transmembrane</keyword>
<dbReference type="SUPFAM" id="SSF82866">
    <property type="entry name" value="Multidrug efflux transporter AcrB transmembrane domain"/>
    <property type="match status" value="1"/>
</dbReference>
<dbReference type="PANTHER" id="PTHR30081:SF8">
    <property type="entry name" value="PROTEIN TRANSLOCASE SUBUNIT SECF"/>
    <property type="match status" value="1"/>
</dbReference>
<feature type="transmembrane region" description="Helical" evidence="12">
    <location>
        <begin position="20"/>
        <end position="41"/>
    </location>
</feature>
<evidence type="ECO:0000259" key="13">
    <source>
        <dbReference type="Pfam" id="PF02355"/>
    </source>
</evidence>
<dbReference type="GO" id="GO:0043952">
    <property type="term" value="P:protein transport by the Sec complex"/>
    <property type="evidence" value="ECO:0007669"/>
    <property type="project" value="UniProtKB-UniRule"/>
</dbReference>
<dbReference type="GO" id="GO:0006605">
    <property type="term" value="P:protein targeting"/>
    <property type="evidence" value="ECO:0007669"/>
    <property type="project" value="UniProtKB-UniRule"/>
</dbReference>
<dbReference type="InterPro" id="IPR022646">
    <property type="entry name" value="SecD/SecF_CS"/>
</dbReference>
<evidence type="ECO:0000256" key="9">
    <source>
        <dbReference type="ARBA" id="ARBA00059018"/>
    </source>
</evidence>
<evidence type="ECO:0000313" key="14">
    <source>
        <dbReference type="EMBL" id="ROR32806.1"/>
    </source>
</evidence>
<dbReference type="InterPro" id="IPR048634">
    <property type="entry name" value="SecD_SecF_C"/>
</dbReference>
<keyword evidence="6 12" id="KW-1133">Transmembrane helix</keyword>
<accession>A0A3N1Y1V5</accession>
<evidence type="ECO:0000256" key="10">
    <source>
        <dbReference type="ARBA" id="ARBA00060856"/>
    </source>
</evidence>
<feature type="transmembrane region" description="Helical" evidence="12">
    <location>
        <begin position="265"/>
        <end position="293"/>
    </location>
</feature>
<comment type="function">
    <text evidence="9 12">Part of the Sec protein translocase complex. Interacts with the SecYEG preprotein conducting channel. SecDF uses the proton motive force (PMF) to complete protein translocation after the ATP-dependent function of SecA.</text>
</comment>
<feature type="transmembrane region" description="Helical" evidence="12">
    <location>
        <begin position="241"/>
        <end position="259"/>
    </location>
</feature>
<dbReference type="PANTHER" id="PTHR30081">
    <property type="entry name" value="PROTEIN-EXPORT MEMBRANE PROTEIN SEC"/>
    <property type="match status" value="1"/>
</dbReference>
<feature type="transmembrane region" description="Helical" evidence="12">
    <location>
        <begin position="189"/>
        <end position="210"/>
    </location>
</feature>
<dbReference type="GO" id="GO:0015450">
    <property type="term" value="F:protein-transporting ATPase activity"/>
    <property type="evidence" value="ECO:0007669"/>
    <property type="project" value="InterPro"/>
</dbReference>
<dbReference type="NCBIfam" id="TIGR00966">
    <property type="entry name" value="transloc_SecF"/>
    <property type="match status" value="1"/>
</dbReference>
<feature type="transmembrane region" description="Helical" evidence="12">
    <location>
        <begin position="162"/>
        <end position="183"/>
    </location>
</feature>
<evidence type="ECO:0000256" key="1">
    <source>
        <dbReference type="ARBA" id="ARBA00004651"/>
    </source>
</evidence>
<dbReference type="AlphaFoldDB" id="A0A3N1Y1V5"/>
<evidence type="ECO:0000256" key="5">
    <source>
        <dbReference type="ARBA" id="ARBA00022927"/>
    </source>
</evidence>
<dbReference type="FunFam" id="1.20.1640.10:FF:000024">
    <property type="entry name" value="Multifunctional fusion protein"/>
    <property type="match status" value="1"/>
</dbReference>
<protein>
    <recommendedName>
        <fullName evidence="12">Protein-export membrane protein SecF</fullName>
    </recommendedName>
</protein>
<dbReference type="GO" id="GO:0005886">
    <property type="term" value="C:plasma membrane"/>
    <property type="evidence" value="ECO:0007669"/>
    <property type="project" value="UniProtKB-SubCell"/>
</dbReference>
<dbReference type="PRINTS" id="PR01755">
    <property type="entry name" value="SECFTRNLCASE"/>
</dbReference>
<evidence type="ECO:0000256" key="6">
    <source>
        <dbReference type="ARBA" id="ARBA00022989"/>
    </source>
</evidence>
<dbReference type="NCBIfam" id="TIGR00916">
    <property type="entry name" value="2A0604s01"/>
    <property type="match status" value="1"/>
</dbReference>
<dbReference type="InterPro" id="IPR005665">
    <property type="entry name" value="SecF_bac"/>
</dbReference>
<comment type="subcellular location">
    <subcellularLocation>
        <location evidence="1 12">Cell membrane</location>
        <topology evidence="1 12">Multi-pass membrane protein</topology>
    </subcellularLocation>
</comment>
<keyword evidence="7 12" id="KW-0811">Translocation</keyword>